<dbReference type="PROSITE" id="PS51257">
    <property type="entry name" value="PROKAR_LIPOPROTEIN"/>
    <property type="match status" value="1"/>
</dbReference>
<keyword evidence="4" id="KW-1185">Reference proteome</keyword>
<dbReference type="RefSeq" id="WP_260795186.1">
    <property type="nucleotide sequence ID" value="NZ_CP093313.1"/>
</dbReference>
<dbReference type="AlphaFoldDB" id="A0A9J7BRX1"/>
<feature type="chain" id="PRO_5039923165" evidence="2">
    <location>
        <begin position="23"/>
        <end position="293"/>
    </location>
</feature>
<feature type="signal peptide" evidence="2">
    <location>
        <begin position="1"/>
        <end position="22"/>
    </location>
</feature>
<evidence type="ECO:0000313" key="3">
    <source>
        <dbReference type="EMBL" id="UWZ85611.1"/>
    </source>
</evidence>
<dbReference type="Gene3D" id="2.40.160.170">
    <property type="match status" value="1"/>
</dbReference>
<organism evidence="3 4">
    <name type="scientific">Occallatibacter riparius</name>
    <dbReference type="NCBI Taxonomy" id="1002689"/>
    <lineage>
        <taxon>Bacteria</taxon>
        <taxon>Pseudomonadati</taxon>
        <taxon>Acidobacteriota</taxon>
        <taxon>Terriglobia</taxon>
        <taxon>Terriglobales</taxon>
        <taxon>Acidobacteriaceae</taxon>
        <taxon>Occallatibacter</taxon>
    </lineage>
</organism>
<dbReference type="KEGG" id="orp:MOP44_06620"/>
<feature type="region of interest" description="Disordered" evidence="1">
    <location>
        <begin position="29"/>
        <end position="49"/>
    </location>
</feature>
<proteinExistence type="predicted"/>
<evidence type="ECO:0000313" key="4">
    <source>
        <dbReference type="Proteomes" id="UP001059380"/>
    </source>
</evidence>
<gene>
    <name evidence="3" type="ORF">MOP44_06620</name>
</gene>
<reference evidence="3" key="1">
    <citation type="submission" date="2021-04" db="EMBL/GenBank/DDBJ databases">
        <title>Phylogenetic analysis of Acidobacteriaceae.</title>
        <authorList>
            <person name="Qiu L."/>
            <person name="Zhang Q."/>
        </authorList>
    </citation>
    <scope>NUCLEOTIDE SEQUENCE</scope>
    <source>
        <strain evidence="3">DSM 25168</strain>
    </source>
</reference>
<keyword evidence="2" id="KW-0732">Signal</keyword>
<evidence type="ECO:0000256" key="2">
    <source>
        <dbReference type="SAM" id="SignalP"/>
    </source>
</evidence>
<dbReference type="EMBL" id="CP093313">
    <property type="protein sequence ID" value="UWZ85611.1"/>
    <property type="molecule type" value="Genomic_DNA"/>
</dbReference>
<dbReference type="Proteomes" id="UP001059380">
    <property type="component" value="Chromosome"/>
</dbReference>
<accession>A0A9J7BRX1</accession>
<protein>
    <submittedName>
        <fullName evidence="3">Uncharacterized protein</fullName>
    </submittedName>
</protein>
<name>A0A9J7BRX1_9BACT</name>
<sequence length="293" mass="30870">MKCSSVTLAAAALLVFACLANAQGPNASEASAALPSAPTPALTSVKPTPAPMPSPYAPPPFARMSVGVAGSLLGIEMQLSTNVSRHLTLRAIGNTFNYSNSFTISGVPTKAKLNLASAGGMVDYYPFNFALRVSGGLLFINRNHIDSTTDIPGGDSITLNGQDYYSAGTNPLTGATPLHGSGHMALNTTTPSWVLSTGWGNHVKRSGHWSFPVEIGVAFVGTPKVTTGISGWACTDATQTHCTDIANPNDPIAAQFQSNLNAQVAKWNSNVEWLKTYPIFTSGVTYTFNLRRY</sequence>
<feature type="compositionally biased region" description="Low complexity" evidence="1">
    <location>
        <begin position="29"/>
        <end position="44"/>
    </location>
</feature>
<evidence type="ECO:0000256" key="1">
    <source>
        <dbReference type="SAM" id="MobiDB-lite"/>
    </source>
</evidence>